<dbReference type="EMBL" id="JACIJO010000002">
    <property type="protein sequence ID" value="MBB6327152.1"/>
    <property type="molecule type" value="Genomic_DNA"/>
</dbReference>
<sequence>MKQQKITFKQSKFSPLWIIGFIGITGISLPAFSQTPVQASIEQTPIHHLDNKKNDNTSKTKRTIKGKVISSYFNEIQPLPGTSILLKGFRTGTNADLDGNFELEVPDSVTSQKLILSLTFIGYKPKEITIYDTQ</sequence>
<evidence type="ECO:0008006" key="3">
    <source>
        <dbReference type="Google" id="ProtNLM"/>
    </source>
</evidence>
<protein>
    <recommendedName>
        <fullName evidence="3">CarboxypepD_reg-like domain-containing protein</fullName>
    </recommendedName>
</protein>
<evidence type="ECO:0000313" key="2">
    <source>
        <dbReference type="Proteomes" id="UP000588604"/>
    </source>
</evidence>
<organism evidence="1 2">
    <name type="scientific">Algoriphagus iocasae</name>
    <dbReference type="NCBI Taxonomy" id="1836499"/>
    <lineage>
        <taxon>Bacteria</taxon>
        <taxon>Pseudomonadati</taxon>
        <taxon>Bacteroidota</taxon>
        <taxon>Cytophagia</taxon>
        <taxon>Cytophagales</taxon>
        <taxon>Cyclobacteriaceae</taxon>
        <taxon>Algoriphagus</taxon>
    </lineage>
</organism>
<evidence type="ECO:0000313" key="1">
    <source>
        <dbReference type="EMBL" id="MBB6327152.1"/>
    </source>
</evidence>
<dbReference type="Pfam" id="PF13715">
    <property type="entry name" value="CarbopepD_reg_2"/>
    <property type="match status" value="1"/>
</dbReference>
<dbReference type="Proteomes" id="UP000588604">
    <property type="component" value="Unassembled WGS sequence"/>
</dbReference>
<accession>A0A841MG56</accession>
<gene>
    <name evidence="1" type="ORF">FHS59_002780</name>
</gene>
<keyword evidence="2" id="KW-1185">Reference proteome</keyword>
<comment type="caution">
    <text evidence="1">The sequence shown here is derived from an EMBL/GenBank/DDBJ whole genome shotgun (WGS) entry which is preliminary data.</text>
</comment>
<dbReference type="SUPFAM" id="SSF49464">
    <property type="entry name" value="Carboxypeptidase regulatory domain-like"/>
    <property type="match status" value="1"/>
</dbReference>
<dbReference type="InterPro" id="IPR008969">
    <property type="entry name" value="CarboxyPept-like_regulatory"/>
</dbReference>
<proteinExistence type="predicted"/>
<reference evidence="1 2" key="1">
    <citation type="submission" date="2020-08" db="EMBL/GenBank/DDBJ databases">
        <title>Genomic Encyclopedia of Type Strains, Phase IV (KMG-IV): sequencing the most valuable type-strain genomes for metagenomic binning, comparative biology and taxonomic classification.</title>
        <authorList>
            <person name="Goeker M."/>
        </authorList>
    </citation>
    <scope>NUCLEOTIDE SEQUENCE [LARGE SCALE GENOMIC DNA]</scope>
    <source>
        <strain evidence="1 2">DSM 102044</strain>
    </source>
</reference>
<dbReference type="AlphaFoldDB" id="A0A841MG56"/>
<name>A0A841MG56_9BACT</name>
<dbReference type="RefSeq" id="WP_184495838.1">
    <property type="nucleotide sequence ID" value="NZ_JACIJO010000002.1"/>
</dbReference>